<comment type="similarity">
    <text evidence="3">Belongs to the opioid neuropeptide precursor family.</text>
</comment>
<evidence type="ECO:0000256" key="8">
    <source>
        <dbReference type="RuleBase" id="RU000363"/>
    </source>
</evidence>
<dbReference type="Proteomes" id="UP000727407">
    <property type="component" value="Unassembled WGS sequence"/>
</dbReference>
<dbReference type="PRINTS" id="PR00080">
    <property type="entry name" value="SDRFAMILY"/>
</dbReference>
<dbReference type="InterPro" id="IPR006024">
    <property type="entry name" value="Opioid_neupept"/>
</dbReference>
<dbReference type="PRINTS" id="PR00081">
    <property type="entry name" value="GDHRDH"/>
</dbReference>
<dbReference type="EMBL" id="QNUK01000307">
    <property type="protein sequence ID" value="KAF5895772.1"/>
    <property type="molecule type" value="Genomic_DNA"/>
</dbReference>
<comment type="caution">
    <text evidence="10">The sequence shown here is derived from an EMBL/GenBank/DDBJ whole genome shotgun (WGS) entry which is preliminary data.</text>
</comment>
<dbReference type="PANTHER" id="PTHR24322">
    <property type="entry name" value="PKSB"/>
    <property type="match status" value="1"/>
</dbReference>
<dbReference type="Pfam" id="PF01160">
    <property type="entry name" value="Opiods_neuropep"/>
    <property type="match status" value="1"/>
</dbReference>
<keyword evidence="11" id="KW-1185">Reference proteome</keyword>
<dbReference type="Gene3D" id="3.40.50.720">
    <property type="entry name" value="NAD(P)-binding Rossmann-like Domain"/>
    <property type="match status" value="1"/>
</dbReference>
<comment type="similarity">
    <text evidence="2 8">Belongs to the short-chain dehydrogenases/reductases (SDR) family.</text>
</comment>
<evidence type="ECO:0000313" key="11">
    <source>
        <dbReference type="Proteomes" id="UP000727407"/>
    </source>
</evidence>
<evidence type="ECO:0000256" key="1">
    <source>
        <dbReference type="ARBA" id="ARBA00004613"/>
    </source>
</evidence>
<keyword evidence="5" id="KW-0560">Oxidoreductase</keyword>
<dbReference type="InterPro" id="IPR036291">
    <property type="entry name" value="NAD(P)-bd_dom_sf"/>
</dbReference>
<comment type="subcellular location">
    <subcellularLocation>
        <location evidence="1">Secreted</location>
    </subcellularLocation>
</comment>
<evidence type="ECO:0000256" key="4">
    <source>
        <dbReference type="ARBA" id="ARBA00022525"/>
    </source>
</evidence>
<keyword evidence="6" id="KW-0520">NAD</keyword>
<feature type="chain" id="PRO_5035227825" evidence="9">
    <location>
        <begin position="27"/>
        <end position="470"/>
    </location>
</feature>
<keyword evidence="7" id="KW-1015">Disulfide bond</keyword>
<dbReference type="InterPro" id="IPR020904">
    <property type="entry name" value="Sc_DH/Rdtase_CS"/>
</dbReference>
<keyword evidence="4" id="KW-0964">Secreted</keyword>
<sequence length="470" mass="52115">MMKPCSGLVRIRWALFVSACLRMVSADCGSDCAYCSVHLRLQQTHASSIECVLQCEGHLSTGGSWGICQDFLQTTESTPEEGQASTETYSLPQQHHEEKKYGGFMKRYGGFMKRYGGFMKRYGGFMKKAAEVYGLQPDDIDQGREILSKSDTEMLANLVEGDAERDEPAMKDILNAKEEVNELEGIVKRYGGFMRRGYDLEETLKVLGLSVVYYLEAFLRLFVPARRKSVEGEVVLMTGAGSGLGRIMALQFAQLGARLVLWDINEEGNLETARLIKERHGARAHTYTCDCSSRDEVYKVADQVKREVGDVTILVNNAGIVTGKKFLQSPDALIEKTMEVNSLAHFWTCKAFLPAMIAANHGHVVSIASSAGLIGVSGLADYCASKFAAVGFAESMALEMLAMGCNGVKTTIVCPFFINTGMFDGANTKWPRIMPILEPEYVCRKIVDAVRRDQVYLYMPRSIYLTITLK</sequence>
<proteinExistence type="inferred from homology"/>
<dbReference type="FunFam" id="3.40.50.720:FF:000202">
    <property type="entry name" value="Short-chain dehydrogenase/reductase family 16C member 6"/>
    <property type="match status" value="1"/>
</dbReference>
<accession>A0A8J4WY26</accession>
<evidence type="ECO:0000256" key="9">
    <source>
        <dbReference type="SAM" id="SignalP"/>
    </source>
</evidence>
<dbReference type="GO" id="GO:0005811">
    <property type="term" value="C:lipid droplet"/>
    <property type="evidence" value="ECO:0007669"/>
    <property type="project" value="TreeGrafter"/>
</dbReference>
<protein>
    <submittedName>
        <fullName evidence="10">Epidermal retinol dehydrogenase 2-like</fullName>
    </submittedName>
</protein>
<name>A0A8J4WY26_CLAMG</name>
<evidence type="ECO:0000256" key="6">
    <source>
        <dbReference type="ARBA" id="ARBA00023027"/>
    </source>
</evidence>
<dbReference type="PANTHER" id="PTHR24322:SF747">
    <property type="entry name" value="EPIDERMAL RETINAL DEHYDROGENASE 2-RELATED"/>
    <property type="match status" value="1"/>
</dbReference>
<evidence type="ECO:0000256" key="3">
    <source>
        <dbReference type="ARBA" id="ARBA00008543"/>
    </source>
</evidence>
<evidence type="ECO:0000256" key="7">
    <source>
        <dbReference type="ARBA" id="ARBA00023157"/>
    </source>
</evidence>
<keyword evidence="9" id="KW-0732">Signal</keyword>
<dbReference type="Pfam" id="PF00106">
    <property type="entry name" value="adh_short"/>
    <property type="match status" value="1"/>
</dbReference>
<evidence type="ECO:0000313" key="10">
    <source>
        <dbReference type="EMBL" id="KAF5895772.1"/>
    </source>
</evidence>
<dbReference type="CDD" id="cd05339">
    <property type="entry name" value="17beta-HSDXI-like_SDR_c"/>
    <property type="match status" value="1"/>
</dbReference>
<feature type="non-terminal residue" evidence="10">
    <location>
        <position position="1"/>
    </location>
</feature>
<feature type="signal peptide" evidence="9">
    <location>
        <begin position="1"/>
        <end position="26"/>
    </location>
</feature>
<gene>
    <name evidence="10" type="primary">sdr16c5b</name>
    <name evidence="10" type="ORF">DAT39_014527</name>
</gene>
<evidence type="ECO:0000256" key="2">
    <source>
        <dbReference type="ARBA" id="ARBA00006484"/>
    </source>
</evidence>
<dbReference type="OrthoDB" id="10253736at2759"/>
<dbReference type="GO" id="GO:0016616">
    <property type="term" value="F:oxidoreductase activity, acting on the CH-OH group of donors, NAD or NADP as acceptor"/>
    <property type="evidence" value="ECO:0007669"/>
    <property type="project" value="TreeGrafter"/>
</dbReference>
<dbReference type="SUPFAM" id="SSF51735">
    <property type="entry name" value="NAD(P)-binding Rossmann-fold domains"/>
    <property type="match status" value="1"/>
</dbReference>
<reference evidence="10" key="1">
    <citation type="submission" date="2020-07" db="EMBL/GenBank/DDBJ databases">
        <title>Clarias magur genome sequencing, assembly and annotation.</title>
        <authorList>
            <person name="Kushwaha B."/>
            <person name="Kumar R."/>
            <person name="Das P."/>
            <person name="Joshi C.G."/>
            <person name="Kumar D."/>
            <person name="Nagpure N.S."/>
            <person name="Pandey M."/>
            <person name="Agarwal S."/>
            <person name="Srivastava S."/>
            <person name="Singh M."/>
            <person name="Sahoo L."/>
            <person name="Jayasankar P."/>
            <person name="Meher P.K."/>
            <person name="Koringa P.G."/>
            <person name="Iquebal M.A."/>
            <person name="Das S.P."/>
            <person name="Bit A."/>
            <person name="Patnaik S."/>
            <person name="Patel N."/>
            <person name="Shah T.M."/>
            <person name="Hinsu A."/>
            <person name="Jena J.K."/>
        </authorList>
    </citation>
    <scope>NUCLEOTIDE SEQUENCE</scope>
    <source>
        <strain evidence="10">CIFAMagur01</strain>
        <tissue evidence="10">Testis</tissue>
    </source>
</reference>
<dbReference type="GO" id="GO:0005576">
    <property type="term" value="C:extracellular region"/>
    <property type="evidence" value="ECO:0007669"/>
    <property type="project" value="UniProtKB-SubCell"/>
</dbReference>
<organism evidence="10 11">
    <name type="scientific">Clarias magur</name>
    <name type="common">Asian catfish</name>
    <name type="synonym">Macropteronotus magur</name>
    <dbReference type="NCBI Taxonomy" id="1594786"/>
    <lineage>
        <taxon>Eukaryota</taxon>
        <taxon>Metazoa</taxon>
        <taxon>Chordata</taxon>
        <taxon>Craniata</taxon>
        <taxon>Vertebrata</taxon>
        <taxon>Euteleostomi</taxon>
        <taxon>Actinopterygii</taxon>
        <taxon>Neopterygii</taxon>
        <taxon>Teleostei</taxon>
        <taxon>Ostariophysi</taxon>
        <taxon>Siluriformes</taxon>
        <taxon>Clariidae</taxon>
        <taxon>Clarias</taxon>
    </lineage>
</organism>
<dbReference type="PROSITE" id="PS00061">
    <property type="entry name" value="ADH_SHORT"/>
    <property type="match status" value="1"/>
</dbReference>
<dbReference type="InterPro" id="IPR002347">
    <property type="entry name" value="SDR_fam"/>
</dbReference>
<dbReference type="AlphaFoldDB" id="A0A8J4WY26"/>
<evidence type="ECO:0000256" key="5">
    <source>
        <dbReference type="ARBA" id="ARBA00023002"/>
    </source>
</evidence>
<dbReference type="GO" id="GO:0007218">
    <property type="term" value="P:neuropeptide signaling pathway"/>
    <property type="evidence" value="ECO:0007669"/>
    <property type="project" value="InterPro"/>
</dbReference>